<evidence type="ECO:0000313" key="2">
    <source>
        <dbReference type="Proteomes" id="UP000595437"/>
    </source>
</evidence>
<gene>
    <name evidence="1" type="ORF">FKW44_013312</name>
</gene>
<dbReference type="Proteomes" id="UP000595437">
    <property type="component" value="Chromosome 8"/>
</dbReference>
<keyword evidence="2" id="KW-1185">Reference proteome</keyword>
<proteinExistence type="predicted"/>
<name>A0A7T8HKQ0_CALRO</name>
<sequence>MFYGPEYGAAMHRAVLGQGDMDLVGKVFDGLPQASQNLGFLFLSLLGLCLDLLDIPVAV</sequence>
<evidence type="ECO:0000313" key="1">
    <source>
        <dbReference type="EMBL" id="QQP51844.1"/>
    </source>
</evidence>
<dbReference type="EMBL" id="CP045897">
    <property type="protein sequence ID" value="QQP51844.1"/>
    <property type="molecule type" value="Genomic_DNA"/>
</dbReference>
<dbReference type="AlphaFoldDB" id="A0A7T8HKQ0"/>
<reference evidence="2" key="1">
    <citation type="submission" date="2021-01" db="EMBL/GenBank/DDBJ databases">
        <title>Caligus Genome Assembly.</title>
        <authorList>
            <person name="Gallardo-Escarate C."/>
        </authorList>
    </citation>
    <scope>NUCLEOTIDE SEQUENCE [LARGE SCALE GENOMIC DNA]</scope>
</reference>
<accession>A0A7T8HKQ0</accession>
<organism evidence="1 2">
    <name type="scientific">Caligus rogercresseyi</name>
    <name type="common">Sea louse</name>
    <dbReference type="NCBI Taxonomy" id="217165"/>
    <lineage>
        <taxon>Eukaryota</taxon>
        <taxon>Metazoa</taxon>
        <taxon>Ecdysozoa</taxon>
        <taxon>Arthropoda</taxon>
        <taxon>Crustacea</taxon>
        <taxon>Multicrustacea</taxon>
        <taxon>Hexanauplia</taxon>
        <taxon>Copepoda</taxon>
        <taxon>Siphonostomatoida</taxon>
        <taxon>Caligidae</taxon>
        <taxon>Caligus</taxon>
    </lineage>
</organism>
<protein>
    <submittedName>
        <fullName evidence="1">Uncharacterized protein</fullName>
    </submittedName>
</protein>